<gene>
    <name evidence="15" type="ORF">COCSUDRAFT_16693</name>
</gene>
<feature type="transmembrane region" description="Helical" evidence="12">
    <location>
        <begin position="203"/>
        <end position="223"/>
    </location>
</feature>
<keyword evidence="5" id="KW-0677">Repeat</keyword>
<evidence type="ECO:0000313" key="15">
    <source>
        <dbReference type="EMBL" id="EIE22417.1"/>
    </source>
</evidence>
<dbReference type="PANTHER" id="PTHR11689:SF161">
    <property type="entry name" value="CHLORIDE CHANNEL PROTEIN"/>
    <property type="match status" value="1"/>
</dbReference>
<dbReference type="InterPro" id="IPR051280">
    <property type="entry name" value="Cl-channel/antiporter"/>
</dbReference>
<feature type="transmembrane region" description="Helical" evidence="12">
    <location>
        <begin position="6"/>
        <end position="24"/>
    </location>
</feature>
<dbReference type="AlphaFoldDB" id="I0YVJ8"/>
<protein>
    <recommendedName>
        <fullName evidence="12">Chloride channel protein</fullName>
    </recommendedName>
</protein>
<dbReference type="EMBL" id="AGSI01000010">
    <property type="protein sequence ID" value="EIE22417.1"/>
    <property type="molecule type" value="Genomic_DNA"/>
</dbReference>
<dbReference type="SUPFAM" id="SSF54631">
    <property type="entry name" value="CBS-domain pair"/>
    <property type="match status" value="1"/>
</dbReference>
<dbReference type="GO" id="GO:0005254">
    <property type="term" value="F:chloride channel activity"/>
    <property type="evidence" value="ECO:0007669"/>
    <property type="project" value="UniProtKB-UniRule"/>
</dbReference>
<proteinExistence type="inferred from homology"/>
<feature type="transmembrane region" description="Helical" evidence="12">
    <location>
        <begin position="351"/>
        <end position="371"/>
    </location>
</feature>
<dbReference type="OrthoDB" id="428525at2759"/>
<keyword evidence="4 12" id="KW-0812">Transmembrane</keyword>
<dbReference type="PROSITE" id="PS51371">
    <property type="entry name" value="CBS"/>
    <property type="match status" value="1"/>
</dbReference>
<feature type="domain" description="CBS" evidence="14">
    <location>
        <begin position="622"/>
        <end position="686"/>
    </location>
</feature>
<keyword evidence="10 12" id="KW-0868">Chloride</keyword>
<evidence type="ECO:0000256" key="8">
    <source>
        <dbReference type="ARBA" id="ARBA00023122"/>
    </source>
</evidence>
<dbReference type="GeneID" id="17040403"/>
<dbReference type="SMART" id="SM00116">
    <property type="entry name" value="CBS"/>
    <property type="match status" value="1"/>
</dbReference>
<dbReference type="Gene3D" id="1.10.3080.10">
    <property type="entry name" value="Clc chloride channel"/>
    <property type="match status" value="1"/>
</dbReference>
<feature type="region of interest" description="Disordered" evidence="13">
    <location>
        <begin position="504"/>
        <end position="533"/>
    </location>
</feature>
<keyword evidence="9 12" id="KW-0472">Membrane</keyword>
<dbReference type="GO" id="GO:0016020">
    <property type="term" value="C:membrane"/>
    <property type="evidence" value="ECO:0007669"/>
    <property type="project" value="UniProtKB-SubCell"/>
</dbReference>
<dbReference type="InterPro" id="IPR046342">
    <property type="entry name" value="CBS_dom_sf"/>
</dbReference>
<keyword evidence="16" id="KW-1185">Reference proteome</keyword>
<comment type="caution">
    <text evidence="12">Lacks conserved residue(s) required for the propagation of feature annotation.</text>
</comment>
<feature type="transmembrane region" description="Helical" evidence="12">
    <location>
        <begin position="244"/>
        <end position="262"/>
    </location>
</feature>
<accession>I0YVJ8</accession>
<sequence length="699" mass="75716">MQVQFWAPTASGAGVSLIMGYLNGNNIPDLLSFRSMVTKFVGTCCGVCANIALGPEAPMVHLGACVAHGVTHAACGTRPLRGPTAAKFQTGTSITTILLGTDQRAAWRQKGVKGVQHDADRREFISAGAAAGLAAAFGAPIGGVLFSMEEACTHWSRKVAWRCFVCTTVAVIAVAQLNPGWKRGVLSFYGVKEMGAREWFEQLPLFAAVSICSGLLGALFNTLHKALLSVRAPRAENWKRMAEAAILAAITVVMMLALSYFLGTCVEVPDWQQKNYGFTFHCPEGKYNDLATAFMAFPDKTISHLFSLGSLTPQVCQGENCYFTLRSLMILCPSYLLFMALNGGLSVPGGLFMPSIMVGASFGATCGLLLMKWLPTWEIQPGIYAMCGAAAMLGGVFRASISLVVIFVEGSQSTKYIVGIIIAVICSNWVGEAIHSDGIYETDLEADGSVIFLRPSPPQGLYAKSAGQIASRAVWSFRTIESVGYVVRVLRHCSHNGFPVVRSMPGDCDDNEMEDESDSGPGPDATRGSASREGPLEGVILRSQLMVLLANRAFCDERGAALTREQAGERLARELKLDRSMRMYHRHSDTQTCAAYLHASTAAHSSIYLHNNLRQPRLYMDLRPFLDCGPITVRPETPAERAHMAFVSLGLRHLCVTDENSRVRGIITRRDLDYAAGHGAWRRNKMAPAPDLPAERGAL</sequence>
<dbReference type="InterPro" id="IPR000644">
    <property type="entry name" value="CBS_dom"/>
</dbReference>
<keyword evidence="7 12" id="KW-0406">Ion transport</keyword>
<dbReference type="Pfam" id="PF00654">
    <property type="entry name" value="Voltage_CLC"/>
    <property type="match status" value="1"/>
</dbReference>
<feature type="transmembrane region" description="Helical" evidence="12">
    <location>
        <begin position="36"/>
        <end position="53"/>
    </location>
</feature>
<dbReference type="Proteomes" id="UP000007264">
    <property type="component" value="Unassembled WGS sequence"/>
</dbReference>
<evidence type="ECO:0000256" key="12">
    <source>
        <dbReference type="RuleBase" id="RU361221"/>
    </source>
</evidence>
<dbReference type="eggNOG" id="KOG0474">
    <property type="taxonomic scope" value="Eukaryota"/>
</dbReference>
<keyword evidence="3 12" id="KW-0813">Transport</keyword>
<comment type="similarity">
    <text evidence="2 12">Belongs to the chloride channel (TC 2.A.49) family.</text>
</comment>
<evidence type="ECO:0000256" key="7">
    <source>
        <dbReference type="ARBA" id="ARBA00023065"/>
    </source>
</evidence>
<evidence type="ECO:0000313" key="16">
    <source>
        <dbReference type="Proteomes" id="UP000007264"/>
    </source>
</evidence>
<dbReference type="PRINTS" id="PR00762">
    <property type="entry name" value="CLCHANNEL"/>
</dbReference>
<evidence type="ECO:0000256" key="3">
    <source>
        <dbReference type="ARBA" id="ARBA00022448"/>
    </source>
</evidence>
<evidence type="ECO:0000256" key="13">
    <source>
        <dbReference type="SAM" id="MobiDB-lite"/>
    </source>
</evidence>
<evidence type="ECO:0000256" key="4">
    <source>
        <dbReference type="ARBA" id="ARBA00022692"/>
    </source>
</evidence>
<reference evidence="15 16" key="1">
    <citation type="journal article" date="2012" name="Genome Biol.">
        <title>The genome of the polar eukaryotic microalga coccomyxa subellipsoidea reveals traits of cold adaptation.</title>
        <authorList>
            <person name="Blanc G."/>
            <person name="Agarkova I."/>
            <person name="Grimwood J."/>
            <person name="Kuo A."/>
            <person name="Brueggeman A."/>
            <person name="Dunigan D."/>
            <person name="Gurnon J."/>
            <person name="Ladunga I."/>
            <person name="Lindquist E."/>
            <person name="Lucas S."/>
            <person name="Pangilinan J."/>
            <person name="Proschold T."/>
            <person name="Salamov A."/>
            <person name="Schmutz J."/>
            <person name="Weeks D."/>
            <person name="Yamada T."/>
            <person name="Claverie J.M."/>
            <person name="Grigoriev I."/>
            <person name="Van Etten J."/>
            <person name="Lomsadze A."/>
            <person name="Borodovsky M."/>
        </authorList>
    </citation>
    <scope>NUCLEOTIDE SEQUENCE [LARGE SCALE GENOMIC DNA]</scope>
    <source>
        <strain evidence="15 16">C-169</strain>
    </source>
</reference>
<feature type="transmembrane region" description="Helical" evidence="12">
    <location>
        <begin position="159"/>
        <end position="177"/>
    </location>
</feature>
<evidence type="ECO:0000256" key="10">
    <source>
        <dbReference type="ARBA" id="ARBA00023214"/>
    </source>
</evidence>
<comment type="subcellular location">
    <subcellularLocation>
        <location evidence="1 12">Membrane</location>
        <topology evidence="1 12">Multi-pass membrane protein</topology>
    </subcellularLocation>
</comment>
<dbReference type="Pfam" id="PF00571">
    <property type="entry name" value="CBS"/>
    <property type="match status" value="1"/>
</dbReference>
<evidence type="ECO:0000256" key="11">
    <source>
        <dbReference type="PROSITE-ProRule" id="PRU00703"/>
    </source>
</evidence>
<dbReference type="Gene3D" id="3.10.580.10">
    <property type="entry name" value="CBS-domain"/>
    <property type="match status" value="1"/>
</dbReference>
<evidence type="ECO:0000256" key="9">
    <source>
        <dbReference type="ARBA" id="ARBA00023136"/>
    </source>
</evidence>
<evidence type="ECO:0000259" key="14">
    <source>
        <dbReference type="PROSITE" id="PS51371"/>
    </source>
</evidence>
<evidence type="ECO:0000256" key="6">
    <source>
        <dbReference type="ARBA" id="ARBA00022989"/>
    </source>
</evidence>
<dbReference type="KEGG" id="csl:COCSUDRAFT_16693"/>
<dbReference type="InterPro" id="IPR014743">
    <property type="entry name" value="Cl-channel_core"/>
</dbReference>
<organism evidence="15 16">
    <name type="scientific">Coccomyxa subellipsoidea (strain C-169)</name>
    <name type="common">Green microalga</name>
    <dbReference type="NCBI Taxonomy" id="574566"/>
    <lineage>
        <taxon>Eukaryota</taxon>
        <taxon>Viridiplantae</taxon>
        <taxon>Chlorophyta</taxon>
        <taxon>core chlorophytes</taxon>
        <taxon>Trebouxiophyceae</taxon>
        <taxon>Trebouxiophyceae incertae sedis</taxon>
        <taxon>Coccomyxaceae</taxon>
        <taxon>Coccomyxa</taxon>
        <taxon>Coccomyxa subellipsoidea</taxon>
    </lineage>
</organism>
<feature type="transmembrane region" description="Helical" evidence="12">
    <location>
        <begin position="383"/>
        <end position="408"/>
    </location>
</feature>
<evidence type="ECO:0000256" key="5">
    <source>
        <dbReference type="ARBA" id="ARBA00022737"/>
    </source>
</evidence>
<evidence type="ECO:0000256" key="2">
    <source>
        <dbReference type="ARBA" id="ARBA00009476"/>
    </source>
</evidence>
<keyword evidence="8 11" id="KW-0129">CBS domain</keyword>
<name>I0YVJ8_COCSC</name>
<dbReference type="RefSeq" id="XP_005646961.1">
    <property type="nucleotide sequence ID" value="XM_005646904.1"/>
</dbReference>
<evidence type="ECO:0000256" key="1">
    <source>
        <dbReference type="ARBA" id="ARBA00004141"/>
    </source>
</evidence>
<comment type="caution">
    <text evidence="15">The sequence shown here is derived from an EMBL/GenBank/DDBJ whole genome shotgun (WGS) entry which is preliminary data.</text>
</comment>
<keyword evidence="6 12" id="KW-1133">Transmembrane helix</keyword>
<dbReference type="CDD" id="cd04591">
    <property type="entry name" value="CBS_pair_voltage-gated_CLC_euk_bac"/>
    <property type="match status" value="1"/>
</dbReference>
<feature type="transmembrane region" description="Helical" evidence="12">
    <location>
        <begin position="124"/>
        <end position="147"/>
    </location>
</feature>
<dbReference type="SUPFAM" id="SSF81340">
    <property type="entry name" value="Clc chloride channel"/>
    <property type="match status" value="1"/>
</dbReference>
<feature type="compositionally biased region" description="Acidic residues" evidence="13">
    <location>
        <begin position="507"/>
        <end position="518"/>
    </location>
</feature>
<dbReference type="PANTHER" id="PTHR11689">
    <property type="entry name" value="CHLORIDE CHANNEL PROTEIN CLC FAMILY MEMBER"/>
    <property type="match status" value="1"/>
</dbReference>
<dbReference type="InterPro" id="IPR001807">
    <property type="entry name" value="ClC"/>
</dbReference>